<keyword evidence="2" id="KW-0443">Lipid metabolism</keyword>
<dbReference type="AlphaFoldDB" id="A0A139ITI6"/>
<comment type="similarity">
    <text evidence="1">Belongs to the putative lipase ROG1 family.</text>
</comment>
<feature type="transmembrane region" description="Helical" evidence="4">
    <location>
        <begin position="271"/>
        <end position="290"/>
    </location>
</feature>
<accession>A0A139ITI6</accession>
<keyword evidence="4" id="KW-0472">Membrane</keyword>
<dbReference type="GO" id="GO:0005811">
    <property type="term" value="C:lipid droplet"/>
    <property type="evidence" value="ECO:0007669"/>
    <property type="project" value="TreeGrafter"/>
</dbReference>
<keyword evidence="2" id="KW-0442">Lipid degradation</keyword>
<dbReference type="SUPFAM" id="SSF53474">
    <property type="entry name" value="alpha/beta-Hydrolases"/>
    <property type="match status" value="1"/>
</dbReference>
<evidence type="ECO:0000313" key="7">
    <source>
        <dbReference type="Proteomes" id="UP000073492"/>
    </source>
</evidence>
<protein>
    <recommendedName>
        <fullName evidence="5">DUF676 domain-containing protein</fullName>
    </recommendedName>
</protein>
<feature type="region of interest" description="Disordered" evidence="3">
    <location>
        <begin position="340"/>
        <end position="369"/>
    </location>
</feature>
<dbReference type="Gene3D" id="3.40.50.1820">
    <property type="entry name" value="alpha/beta hydrolase"/>
    <property type="match status" value="1"/>
</dbReference>
<name>A0A139ITI6_9PEZI</name>
<dbReference type="Proteomes" id="UP000073492">
    <property type="component" value="Unassembled WGS sequence"/>
</dbReference>
<comment type="caution">
    <text evidence="6">The sequence shown here is derived from an EMBL/GenBank/DDBJ whole genome shotgun (WGS) entry which is preliminary data.</text>
</comment>
<dbReference type="EMBL" id="LFZO01000013">
    <property type="protein sequence ID" value="KXT17922.1"/>
    <property type="molecule type" value="Genomic_DNA"/>
</dbReference>
<organism evidence="6 7">
    <name type="scientific">Pseudocercospora musae</name>
    <dbReference type="NCBI Taxonomy" id="113226"/>
    <lineage>
        <taxon>Eukaryota</taxon>
        <taxon>Fungi</taxon>
        <taxon>Dikarya</taxon>
        <taxon>Ascomycota</taxon>
        <taxon>Pezizomycotina</taxon>
        <taxon>Dothideomycetes</taxon>
        <taxon>Dothideomycetidae</taxon>
        <taxon>Mycosphaerellales</taxon>
        <taxon>Mycosphaerellaceae</taxon>
        <taxon>Pseudocercospora</taxon>
    </lineage>
</organism>
<dbReference type="GO" id="GO:0004622">
    <property type="term" value="F:phosphatidylcholine lysophospholipase activity"/>
    <property type="evidence" value="ECO:0007669"/>
    <property type="project" value="TreeGrafter"/>
</dbReference>
<dbReference type="InterPro" id="IPR044294">
    <property type="entry name" value="Lipase-like"/>
</dbReference>
<dbReference type="PANTHER" id="PTHR12482:SF65">
    <property type="entry name" value="ESTERASE, PUTATIVE (AFU_ORTHOLOGUE AFUA_3G12320)-RELATED"/>
    <property type="match status" value="1"/>
</dbReference>
<gene>
    <name evidence="6" type="ORF">AC579_5912</name>
</gene>
<evidence type="ECO:0000313" key="6">
    <source>
        <dbReference type="EMBL" id="KXT17922.1"/>
    </source>
</evidence>
<sequence>MSSPAKKADHLAVLVHGLWGHPKHLDHLRDTLQKQHSADRLHVLVATTLSDNKTYDGADVGGERVANEIEEKIAELEEDGYDITKISVTGYSFGGLISRYAIGLLYSSGLFERVKPINFTTFATPHLGVRNQTRGWRSTLFNSMGPRTLSTSGQQMFLVDSFRETGRPLLSLLSDPNSIFVKGLDMFKNKWLYANTINDRSVPWYTAAWSRTDPFVELDKIEVHYLDPQPPPGEVILKPNTGFATPKKSPYEDMTYFERLKTFPRRTLSNLPFYILLATLMPIFLPAFLINSSYQTYQSTQRIAAHNSGKVFKSPERYRVKFLEEAEAVQDRLYERFTNRQREEYLPTPPPERAETPESADLKLSRRESARERSHDFKILALTEDQFDMIENLDKLGFEKFPVHIQKVRHTHAAIVVRMQRDSFIEGKVVVRHWAGKFEV</sequence>
<keyword evidence="4" id="KW-1133">Transmembrane helix</keyword>
<evidence type="ECO:0000259" key="5">
    <source>
        <dbReference type="Pfam" id="PF05057"/>
    </source>
</evidence>
<keyword evidence="7" id="KW-1185">Reference proteome</keyword>
<feature type="compositionally biased region" description="Basic and acidic residues" evidence="3">
    <location>
        <begin position="352"/>
        <end position="369"/>
    </location>
</feature>
<reference evidence="6 7" key="1">
    <citation type="submission" date="2015-07" db="EMBL/GenBank/DDBJ databases">
        <title>Comparative genomics of the Sigatoka disease complex on banana suggests a link between parallel evolutionary changes in Pseudocercospora fijiensis and Pseudocercospora eumusae and increased virulence on the banana host.</title>
        <authorList>
            <person name="Chang T.-C."/>
            <person name="Salvucci A."/>
            <person name="Crous P.W."/>
            <person name="Stergiopoulos I."/>
        </authorList>
    </citation>
    <scope>NUCLEOTIDE SEQUENCE [LARGE SCALE GENOMIC DNA]</scope>
    <source>
        <strain evidence="6 7">CBS 116634</strain>
    </source>
</reference>
<evidence type="ECO:0000256" key="1">
    <source>
        <dbReference type="ARBA" id="ARBA00007920"/>
    </source>
</evidence>
<evidence type="ECO:0000256" key="2">
    <source>
        <dbReference type="ARBA" id="ARBA00022963"/>
    </source>
</evidence>
<dbReference type="GO" id="GO:0047372">
    <property type="term" value="F:monoacylglycerol lipase activity"/>
    <property type="evidence" value="ECO:0007669"/>
    <property type="project" value="TreeGrafter"/>
</dbReference>
<proteinExistence type="inferred from homology"/>
<feature type="domain" description="DUF676" evidence="5">
    <location>
        <begin position="6"/>
        <end position="206"/>
    </location>
</feature>
<dbReference type="Pfam" id="PF05057">
    <property type="entry name" value="DUF676"/>
    <property type="match status" value="1"/>
</dbReference>
<dbReference type="PANTHER" id="PTHR12482">
    <property type="entry name" value="LIPASE ROG1-RELATED-RELATED"/>
    <property type="match status" value="1"/>
</dbReference>
<evidence type="ECO:0000256" key="3">
    <source>
        <dbReference type="SAM" id="MobiDB-lite"/>
    </source>
</evidence>
<dbReference type="GO" id="GO:0016042">
    <property type="term" value="P:lipid catabolic process"/>
    <property type="evidence" value="ECO:0007669"/>
    <property type="project" value="UniProtKB-KW"/>
</dbReference>
<dbReference type="InterPro" id="IPR029058">
    <property type="entry name" value="AB_hydrolase_fold"/>
</dbReference>
<dbReference type="InterPro" id="IPR007751">
    <property type="entry name" value="DUF676_lipase-like"/>
</dbReference>
<evidence type="ECO:0000256" key="4">
    <source>
        <dbReference type="SAM" id="Phobius"/>
    </source>
</evidence>
<keyword evidence="4" id="KW-0812">Transmembrane</keyword>